<dbReference type="EMBL" id="CM000361">
    <property type="protein sequence ID" value="EDX03646.1"/>
    <property type="molecule type" value="Genomic_DNA"/>
</dbReference>
<gene>
    <name evidence="3" type="primary">Dsim\GD22738</name>
    <name evidence="3" type="ORF">Dsim_GD22738</name>
</gene>
<dbReference type="GO" id="GO:0004867">
    <property type="term" value="F:serine-type endopeptidase inhibitor activity"/>
    <property type="evidence" value="ECO:0007669"/>
    <property type="project" value="InterPro"/>
</dbReference>
<dbReference type="Gene3D" id="4.10.410.10">
    <property type="entry name" value="Pancreatic trypsin inhibitor Kunitz domain"/>
    <property type="match status" value="1"/>
</dbReference>
<dbReference type="CDD" id="cd00109">
    <property type="entry name" value="Kunitz-type"/>
    <property type="match status" value="1"/>
</dbReference>
<dbReference type="SMR" id="B4Q9N5"/>
<evidence type="ECO:0000259" key="2">
    <source>
        <dbReference type="PROSITE" id="PS50279"/>
    </source>
</evidence>
<feature type="chain" id="PRO_5002819842" evidence="1">
    <location>
        <begin position="20"/>
        <end position="86"/>
    </location>
</feature>
<dbReference type="SMART" id="SM00131">
    <property type="entry name" value="KU"/>
    <property type="match status" value="1"/>
</dbReference>
<feature type="signal peptide" evidence="1">
    <location>
        <begin position="1"/>
        <end position="19"/>
    </location>
</feature>
<dbReference type="AlphaFoldDB" id="B4Q9N5"/>
<reference evidence="3 4" key="1">
    <citation type="journal article" date="2007" name="Nature">
        <title>Evolution of genes and genomes on the Drosophila phylogeny.</title>
        <authorList>
            <consortium name="Drosophila 12 Genomes Consortium"/>
            <person name="Clark A.G."/>
            <person name="Eisen M.B."/>
            <person name="Smith D.R."/>
            <person name="Bergman C.M."/>
            <person name="Oliver B."/>
            <person name="Markow T.A."/>
            <person name="Kaufman T.C."/>
            <person name="Kellis M."/>
            <person name="Gelbart W."/>
            <person name="Iyer V.N."/>
            <person name="Pollard D.A."/>
            <person name="Sackton T.B."/>
            <person name="Larracuente A.M."/>
            <person name="Singh N.D."/>
            <person name="Abad J.P."/>
            <person name="Abt D.N."/>
            <person name="Adryan B."/>
            <person name="Aguade M."/>
            <person name="Akashi H."/>
            <person name="Anderson W.W."/>
            <person name="Aquadro C.F."/>
            <person name="Ardell D.H."/>
            <person name="Arguello R."/>
            <person name="Artieri C.G."/>
            <person name="Barbash D.A."/>
            <person name="Barker D."/>
            <person name="Barsanti P."/>
            <person name="Batterham P."/>
            <person name="Batzoglou S."/>
            <person name="Begun D."/>
            <person name="Bhutkar A."/>
            <person name="Blanco E."/>
            <person name="Bosak S.A."/>
            <person name="Bradley R.K."/>
            <person name="Brand A.D."/>
            <person name="Brent M.R."/>
            <person name="Brooks A.N."/>
            <person name="Brown R.H."/>
            <person name="Butlin R.K."/>
            <person name="Caggese C."/>
            <person name="Calvi B.R."/>
            <person name="Bernardo de Carvalho A."/>
            <person name="Caspi A."/>
            <person name="Castrezana S."/>
            <person name="Celniker S.E."/>
            <person name="Chang J.L."/>
            <person name="Chapple C."/>
            <person name="Chatterji S."/>
            <person name="Chinwalla A."/>
            <person name="Civetta A."/>
            <person name="Clifton S.W."/>
            <person name="Comeron J.M."/>
            <person name="Costello J.C."/>
            <person name="Coyne J.A."/>
            <person name="Daub J."/>
            <person name="David R.G."/>
            <person name="Delcher A.L."/>
            <person name="Delehaunty K."/>
            <person name="Do C.B."/>
            <person name="Ebling H."/>
            <person name="Edwards K."/>
            <person name="Eickbush T."/>
            <person name="Evans J.D."/>
            <person name="Filipski A."/>
            <person name="Findeiss S."/>
            <person name="Freyhult E."/>
            <person name="Fulton L."/>
            <person name="Fulton R."/>
            <person name="Garcia A.C."/>
            <person name="Gardiner A."/>
            <person name="Garfield D.A."/>
            <person name="Garvin B.E."/>
            <person name="Gibson G."/>
            <person name="Gilbert D."/>
            <person name="Gnerre S."/>
            <person name="Godfrey J."/>
            <person name="Good R."/>
            <person name="Gotea V."/>
            <person name="Gravely B."/>
            <person name="Greenberg A.J."/>
            <person name="Griffiths-Jones S."/>
            <person name="Gross S."/>
            <person name="Guigo R."/>
            <person name="Gustafson E.A."/>
            <person name="Haerty W."/>
            <person name="Hahn M.W."/>
            <person name="Halligan D.L."/>
            <person name="Halpern A.L."/>
            <person name="Halter G.M."/>
            <person name="Han M.V."/>
            <person name="Heger A."/>
            <person name="Hillier L."/>
            <person name="Hinrichs A.S."/>
            <person name="Holmes I."/>
            <person name="Hoskins R.A."/>
            <person name="Hubisz M.J."/>
            <person name="Hultmark D."/>
            <person name="Huntley M.A."/>
            <person name="Jaffe D.B."/>
            <person name="Jagadeeshan S."/>
            <person name="Jeck W.R."/>
            <person name="Johnson J."/>
            <person name="Jones C.D."/>
            <person name="Jordan W.C."/>
            <person name="Karpen G.H."/>
            <person name="Kataoka E."/>
            <person name="Keightley P.D."/>
            <person name="Kheradpour P."/>
            <person name="Kirkness E.F."/>
            <person name="Koerich L.B."/>
            <person name="Kristiansen K."/>
            <person name="Kudrna D."/>
            <person name="Kulathinal R.J."/>
            <person name="Kumar S."/>
            <person name="Kwok R."/>
            <person name="Lander E."/>
            <person name="Langley C.H."/>
            <person name="Lapoint R."/>
            <person name="Lazzaro B.P."/>
            <person name="Lee S.J."/>
            <person name="Levesque L."/>
            <person name="Li R."/>
            <person name="Lin C.F."/>
            <person name="Lin M.F."/>
            <person name="Lindblad-Toh K."/>
            <person name="Llopart A."/>
            <person name="Long M."/>
            <person name="Low L."/>
            <person name="Lozovsky E."/>
            <person name="Lu J."/>
            <person name="Luo M."/>
            <person name="Machado C.A."/>
            <person name="Makalowski W."/>
            <person name="Marzo M."/>
            <person name="Matsuda M."/>
            <person name="Matzkin L."/>
            <person name="McAllister B."/>
            <person name="McBride C.S."/>
            <person name="McKernan B."/>
            <person name="McKernan K."/>
            <person name="Mendez-Lago M."/>
            <person name="Minx P."/>
            <person name="Mollenhauer M.U."/>
            <person name="Montooth K."/>
            <person name="Mount S.M."/>
            <person name="Mu X."/>
            <person name="Myers E."/>
            <person name="Negre B."/>
            <person name="Newfeld S."/>
            <person name="Nielsen R."/>
            <person name="Noor M.A."/>
            <person name="O'Grady P."/>
            <person name="Pachter L."/>
            <person name="Papaceit M."/>
            <person name="Parisi M.J."/>
            <person name="Parisi M."/>
            <person name="Parts L."/>
            <person name="Pedersen J.S."/>
            <person name="Pesole G."/>
            <person name="Phillippy A.M."/>
            <person name="Ponting C.P."/>
            <person name="Pop M."/>
            <person name="Porcelli D."/>
            <person name="Powell J.R."/>
            <person name="Prohaska S."/>
            <person name="Pruitt K."/>
            <person name="Puig M."/>
            <person name="Quesneville H."/>
            <person name="Ram K.R."/>
            <person name="Rand D."/>
            <person name="Rasmussen M.D."/>
            <person name="Reed L.K."/>
            <person name="Reenan R."/>
            <person name="Reily A."/>
            <person name="Remington K.A."/>
            <person name="Rieger T.T."/>
            <person name="Ritchie M.G."/>
            <person name="Robin C."/>
            <person name="Rogers Y.H."/>
            <person name="Rohde C."/>
            <person name="Rozas J."/>
            <person name="Rubenfield M.J."/>
            <person name="Ruiz A."/>
            <person name="Russo S."/>
            <person name="Salzberg S.L."/>
            <person name="Sanchez-Gracia A."/>
            <person name="Saranga D.J."/>
            <person name="Sato H."/>
            <person name="Schaeffer S.W."/>
            <person name="Schatz M.C."/>
            <person name="Schlenke T."/>
            <person name="Schwartz R."/>
            <person name="Segarra C."/>
            <person name="Singh R.S."/>
            <person name="Sirot L."/>
            <person name="Sirota M."/>
            <person name="Sisneros N.B."/>
            <person name="Smith C.D."/>
            <person name="Smith T.F."/>
            <person name="Spieth J."/>
            <person name="Stage D.E."/>
            <person name="Stark A."/>
            <person name="Stephan W."/>
            <person name="Strausberg R.L."/>
            <person name="Strempel S."/>
            <person name="Sturgill D."/>
            <person name="Sutton G."/>
            <person name="Sutton G.G."/>
            <person name="Tao W."/>
            <person name="Teichmann S."/>
            <person name="Tobari Y.N."/>
            <person name="Tomimura Y."/>
            <person name="Tsolas J.M."/>
            <person name="Valente V.L."/>
            <person name="Venter E."/>
            <person name="Venter J.C."/>
            <person name="Vicario S."/>
            <person name="Vieira F.G."/>
            <person name="Vilella A.J."/>
            <person name="Villasante A."/>
            <person name="Walenz B."/>
            <person name="Wang J."/>
            <person name="Wasserman M."/>
            <person name="Watts T."/>
            <person name="Wilson D."/>
            <person name="Wilson R.K."/>
            <person name="Wing R.A."/>
            <person name="Wolfner M.F."/>
            <person name="Wong A."/>
            <person name="Wong G.K."/>
            <person name="Wu C.I."/>
            <person name="Wu G."/>
            <person name="Yamamoto D."/>
            <person name="Yang H.P."/>
            <person name="Yang S.P."/>
            <person name="Yorke J.A."/>
            <person name="Yoshida K."/>
            <person name="Zdobnov E."/>
            <person name="Zhang P."/>
            <person name="Zhang Y."/>
            <person name="Zimin A.V."/>
            <person name="Baldwin J."/>
            <person name="Abdouelleil A."/>
            <person name="Abdulkadir J."/>
            <person name="Abebe A."/>
            <person name="Abera B."/>
            <person name="Abreu J."/>
            <person name="Acer S.C."/>
            <person name="Aftuck L."/>
            <person name="Alexander A."/>
            <person name="An P."/>
            <person name="Anderson E."/>
            <person name="Anderson S."/>
            <person name="Arachi H."/>
            <person name="Azer M."/>
            <person name="Bachantsang P."/>
            <person name="Barry A."/>
            <person name="Bayul T."/>
            <person name="Berlin A."/>
            <person name="Bessette D."/>
            <person name="Bloom T."/>
            <person name="Blye J."/>
            <person name="Boguslavskiy L."/>
            <person name="Bonnet C."/>
            <person name="Boukhgalter B."/>
            <person name="Bourzgui I."/>
            <person name="Brown A."/>
            <person name="Cahill P."/>
            <person name="Channer S."/>
            <person name="Cheshatsang Y."/>
            <person name="Chuda L."/>
            <person name="Citroen M."/>
            <person name="Collymore A."/>
            <person name="Cooke P."/>
            <person name="Costello M."/>
            <person name="D'Aco K."/>
            <person name="Daza R."/>
            <person name="De Haan G."/>
            <person name="DeGray S."/>
            <person name="DeMaso C."/>
            <person name="Dhargay N."/>
            <person name="Dooley K."/>
            <person name="Dooley E."/>
            <person name="Doricent M."/>
            <person name="Dorje P."/>
            <person name="Dorjee K."/>
            <person name="Dupes A."/>
            <person name="Elong R."/>
            <person name="Falk J."/>
            <person name="Farina A."/>
            <person name="Faro S."/>
            <person name="Ferguson D."/>
            <person name="Fisher S."/>
            <person name="Foley C.D."/>
            <person name="Franke A."/>
            <person name="Friedrich D."/>
            <person name="Gadbois L."/>
            <person name="Gearin G."/>
            <person name="Gearin C.R."/>
            <person name="Giannoukos G."/>
            <person name="Goode T."/>
            <person name="Graham J."/>
            <person name="Grandbois E."/>
            <person name="Grewal S."/>
            <person name="Gyaltsen K."/>
            <person name="Hafez N."/>
            <person name="Hagos B."/>
            <person name="Hall J."/>
            <person name="Henson C."/>
            <person name="Hollinger A."/>
            <person name="Honan T."/>
            <person name="Huard M.D."/>
            <person name="Hughes L."/>
            <person name="Hurhula B."/>
            <person name="Husby M.E."/>
            <person name="Kamat A."/>
            <person name="Kanga B."/>
            <person name="Kashin S."/>
            <person name="Khazanovich D."/>
            <person name="Kisner P."/>
            <person name="Lance K."/>
            <person name="Lara M."/>
            <person name="Lee W."/>
            <person name="Lennon N."/>
            <person name="Letendre F."/>
            <person name="LeVine R."/>
            <person name="Lipovsky A."/>
            <person name="Liu X."/>
            <person name="Liu J."/>
            <person name="Liu S."/>
            <person name="Lokyitsang T."/>
            <person name="Lokyitsang Y."/>
            <person name="Lubonja R."/>
            <person name="Lui A."/>
            <person name="MacDonald P."/>
            <person name="Magnisalis V."/>
            <person name="Maru K."/>
            <person name="Matthews C."/>
            <person name="McCusker W."/>
            <person name="McDonough S."/>
            <person name="Mehta T."/>
            <person name="Meldrim J."/>
            <person name="Meneus L."/>
            <person name="Mihai O."/>
            <person name="Mihalev A."/>
            <person name="Mihova T."/>
            <person name="Mittelman R."/>
            <person name="Mlenga V."/>
            <person name="Montmayeur A."/>
            <person name="Mulrain L."/>
            <person name="Navidi A."/>
            <person name="Naylor J."/>
            <person name="Negash T."/>
            <person name="Nguyen T."/>
            <person name="Nguyen N."/>
            <person name="Nicol R."/>
            <person name="Norbu C."/>
            <person name="Norbu N."/>
            <person name="Novod N."/>
            <person name="O'Neill B."/>
            <person name="Osman S."/>
            <person name="Markiewicz E."/>
            <person name="Oyono O.L."/>
            <person name="Patti C."/>
            <person name="Phunkhang P."/>
            <person name="Pierre F."/>
            <person name="Priest M."/>
            <person name="Raghuraman S."/>
            <person name="Rege F."/>
            <person name="Reyes R."/>
            <person name="Rise C."/>
            <person name="Rogov P."/>
            <person name="Ross K."/>
            <person name="Ryan E."/>
            <person name="Settipalli S."/>
            <person name="Shea T."/>
            <person name="Sherpa N."/>
            <person name="Shi L."/>
            <person name="Shih D."/>
            <person name="Sparrow T."/>
            <person name="Spaulding J."/>
            <person name="Stalker J."/>
            <person name="Stange-Thomann N."/>
            <person name="Stavropoulos S."/>
            <person name="Stone C."/>
            <person name="Strader C."/>
            <person name="Tesfaye S."/>
            <person name="Thomson T."/>
            <person name="Thoulutsang Y."/>
            <person name="Thoulutsang D."/>
            <person name="Topham K."/>
            <person name="Topping I."/>
            <person name="Tsamla T."/>
            <person name="Vassiliev H."/>
            <person name="Vo A."/>
            <person name="Wangchuk T."/>
            <person name="Wangdi T."/>
            <person name="Weiand M."/>
            <person name="Wilkinson J."/>
            <person name="Wilson A."/>
            <person name="Yadav S."/>
            <person name="Young G."/>
            <person name="Yu Q."/>
            <person name="Zembek L."/>
            <person name="Zhong D."/>
            <person name="Zimmer A."/>
            <person name="Zwirko Z."/>
            <person name="Jaffe D.B."/>
            <person name="Alvarez P."/>
            <person name="Brockman W."/>
            <person name="Butler J."/>
            <person name="Chin C."/>
            <person name="Gnerre S."/>
            <person name="Grabherr M."/>
            <person name="Kleber M."/>
            <person name="Mauceli E."/>
            <person name="MacCallum I."/>
        </authorList>
    </citation>
    <scope>NUCLEOTIDE SEQUENCE [LARGE SCALE GENOMIC DNA]</scope>
    <source>
        <strain evidence="4">white501</strain>
    </source>
</reference>
<dbReference type="InterPro" id="IPR002223">
    <property type="entry name" value="Kunitz_BPTI"/>
</dbReference>
<name>B4Q9N5_DROSI</name>
<feature type="domain" description="BPTI/Kunitz inhibitor" evidence="2">
    <location>
        <begin position="26"/>
        <end position="77"/>
    </location>
</feature>
<protein>
    <submittedName>
        <fullName evidence="3">GD22738</fullName>
    </submittedName>
</protein>
<proteinExistence type="predicted"/>
<sequence>MKYLAVFALICCLVASAFAALKNPICGEQFGVKGTCRSLQPMWTYRPNTNECITFQYSGCQGNNNLFTRSRNAKRNAKFKCPFSHE</sequence>
<evidence type="ECO:0000313" key="4">
    <source>
        <dbReference type="Proteomes" id="UP000000304"/>
    </source>
</evidence>
<dbReference type="Proteomes" id="UP000000304">
    <property type="component" value="Chromosome 2L"/>
</dbReference>
<dbReference type="HOGENOM" id="CLU_164133_0_2_1"/>
<dbReference type="Pfam" id="PF00014">
    <property type="entry name" value="Kunitz_BPTI"/>
    <property type="match status" value="1"/>
</dbReference>
<evidence type="ECO:0000313" key="3">
    <source>
        <dbReference type="EMBL" id="EDX03646.1"/>
    </source>
</evidence>
<dbReference type="OMA" id="CEQTCKL"/>
<dbReference type="STRING" id="7240.B4Q9N5"/>
<evidence type="ECO:0000256" key="1">
    <source>
        <dbReference type="SAM" id="SignalP"/>
    </source>
</evidence>
<dbReference type="InterPro" id="IPR036880">
    <property type="entry name" value="Kunitz_BPTI_sf"/>
</dbReference>
<keyword evidence="4" id="KW-1185">Reference proteome</keyword>
<accession>B4Q9N5</accession>
<organism evidence="3 4">
    <name type="scientific">Drosophila simulans</name>
    <name type="common">Fruit fly</name>
    <dbReference type="NCBI Taxonomy" id="7240"/>
    <lineage>
        <taxon>Eukaryota</taxon>
        <taxon>Metazoa</taxon>
        <taxon>Ecdysozoa</taxon>
        <taxon>Arthropoda</taxon>
        <taxon>Hexapoda</taxon>
        <taxon>Insecta</taxon>
        <taxon>Pterygota</taxon>
        <taxon>Neoptera</taxon>
        <taxon>Endopterygota</taxon>
        <taxon>Diptera</taxon>
        <taxon>Brachycera</taxon>
        <taxon>Muscomorpha</taxon>
        <taxon>Ephydroidea</taxon>
        <taxon>Drosophilidae</taxon>
        <taxon>Drosophila</taxon>
        <taxon>Sophophora</taxon>
    </lineage>
</organism>
<dbReference type="SUPFAM" id="SSF57362">
    <property type="entry name" value="BPTI-like"/>
    <property type="match status" value="1"/>
</dbReference>
<dbReference type="PhylomeDB" id="B4Q9N5"/>
<dbReference type="OrthoDB" id="4473401at2759"/>
<dbReference type="PROSITE" id="PS50279">
    <property type="entry name" value="BPTI_KUNITZ_2"/>
    <property type="match status" value="1"/>
</dbReference>
<keyword evidence="1" id="KW-0732">Signal</keyword>